<feature type="non-terminal residue" evidence="1">
    <location>
        <position position="1"/>
    </location>
</feature>
<proteinExistence type="predicted"/>
<dbReference type="AlphaFoldDB" id="A0A9N9KE64"/>
<dbReference type="Proteomes" id="UP000789405">
    <property type="component" value="Unassembled WGS sequence"/>
</dbReference>
<gene>
    <name evidence="1" type="ORF">DERYTH_LOCUS27192</name>
</gene>
<protein>
    <submittedName>
        <fullName evidence="1">1647_t:CDS:1</fullName>
    </submittedName>
</protein>
<dbReference type="EMBL" id="CAJVPY010061222">
    <property type="protein sequence ID" value="CAG8821791.1"/>
    <property type="molecule type" value="Genomic_DNA"/>
</dbReference>
<evidence type="ECO:0000313" key="1">
    <source>
        <dbReference type="EMBL" id="CAG8821791.1"/>
    </source>
</evidence>
<keyword evidence="2" id="KW-1185">Reference proteome</keyword>
<reference evidence="1" key="1">
    <citation type="submission" date="2021-06" db="EMBL/GenBank/DDBJ databases">
        <authorList>
            <person name="Kallberg Y."/>
            <person name="Tangrot J."/>
            <person name="Rosling A."/>
        </authorList>
    </citation>
    <scope>NUCLEOTIDE SEQUENCE</scope>
    <source>
        <strain evidence="1">MA453B</strain>
    </source>
</reference>
<organism evidence="1 2">
    <name type="scientific">Dentiscutata erythropus</name>
    <dbReference type="NCBI Taxonomy" id="1348616"/>
    <lineage>
        <taxon>Eukaryota</taxon>
        <taxon>Fungi</taxon>
        <taxon>Fungi incertae sedis</taxon>
        <taxon>Mucoromycota</taxon>
        <taxon>Glomeromycotina</taxon>
        <taxon>Glomeromycetes</taxon>
        <taxon>Diversisporales</taxon>
        <taxon>Gigasporaceae</taxon>
        <taxon>Dentiscutata</taxon>
    </lineage>
</organism>
<accession>A0A9N9KE64</accession>
<name>A0A9N9KE64_9GLOM</name>
<evidence type="ECO:0000313" key="2">
    <source>
        <dbReference type="Proteomes" id="UP000789405"/>
    </source>
</evidence>
<sequence length="69" mass="8332">DVNAYNDECAYNYSEIDFDEYCYEKKEERLTDYLQDLGGNYNEWYTPIWDSEDPITDLFRPLLDEPCVI</sequence>
<comment type="caution">
    <text evidence="1">The sequence shown here is derived from an EMBL/GenBank/DDBJ whole genome shotgun (WGS) entry which is preliminary data.</text>
</comment>